<keyword evidence="3" id="KW-1185">Reference proteome</keyword>
<feature type="transmembrane region" description="Helical" evidence="1">
    <location>
        <begin position="21"/>
        <end position="40"/>
    </location>
</feature>
<feature type="transmembrane region" description="Helical" evidence="1">
    <location>
        <begin position="75"/>
        <end position="94"/>
    </location>
</feature>
<keyword evidence="1" id="KW-0472">Membrane</keyword>
<accession>A0A917S6Y7</accession>
<evidence type="ECO:0008006" key="4">
    <source>
        <dbReference type="Google" id="ProtNLM"/>
    </source>
</evidence>
<keyword evidence="1" id="KW-0812">Transmembrane</keyword>
<feature type="transmembrane region" description="Helical" evidence="1">
    <location>
        <begin position="328"/>
        <end position="346"/>
    </location>
</feature>
<feature type="transmembrane region" description="Helical" evidence="1">
    <location>
        <begin position="168"/>
        <end position="190"/>
    </location>
</feature>
<dbReference type="RefSeq" id="WP_188895150.1">
    <property type="nucleotide sequence ID" value="NZ_BMMZ01000004.1"/>
</dbReference>
<dbReference type="GO" id="GO:0005886">
    <property type="term" value="C:plasma membrane"/>
    <property type="evidence" value="ECO:0007669"/>
    <property type="project" value="UniProtKB-SubCell"/>
</dbReference>
<dbReference type="Pfam" id="PF26314">
    <property type="entry name" value="MptA_B_family"/>
    <property type="match status" value="1"/>
</dbReference>
<comment type="caution">
    <text evidence="2">The sequence shown here is derived from an EMBL/GenBank/DDBJ whole genome shotgun (WGS) entry which is preliminary data.</text>
</comment>
<dbReference type="GO" id="GO:0016758">
    <property type="term" value="F:hexosyltransferase activity"/>
    <property type="evidence" value="ECO:0007669"/>
    <property type="project" value="InterPro"/>
</dbReference>
<dbReference type="EMBL" id="BMMZ01000004">
    <property type="protein sequence ID" value="GGL61939.1"/>
    <property type="molecule type" value="Genomic_DNA"/>
</dbReference>
<feature type="transmembrane region" description="Helical" evidence="1">
    <location>
        <begin position="245"/>
        <end position="268"/>
    </location>
</feature>
<gene>
    <name evidence="2" type="ORF">GCM10011575_20570</name>
</gene>
<evidence type="ECO:0000313" key="2">
    <source>
        <dbReference type="EMBL" id="GGL61939.1"/>
    </source>
</evidence>
<evidence type="ECO:0000313" key="3">
    <source>
        <dbReference type="Proteomes" id="UP000613840"/>
    </source>
</evidence>
<dbReference type="Proteomes" id="UP000613840">
    <property type="component" value="Unassembled WGS sequence"/>
</dbReference>
<feature type="transmembrane region" description="Helical" evidence="1">
    <location>
        <begin position="221"/>
        <end position="239"/>
    </location>
</feature>
<organism evidence="2 3">
    <name type="scientific">Microlunatus endophyticus</name>
    <dbReference type="NCBI Taxonomy" id="1716077"/>
    <lineage>
        <taxon>Bacteria</taxon>
        <taxon>Bacillati</taxon>
        <taxon>Actinomycetota</taxon>
        <taxon>Actinomycetes</taxon>
        <taxon>Propionibacteriales</taxon>
        <taxon>Propionibacteriaceae</taxon>
        <taxon>Microlunatus</taxon>
    </lineage>
</organism>
<feature type="transmembrane region" description="Helical" evidence="1">
    <location>
        <begin position="408"/>
        <end position="428"/>
    </location>
</feature>
<sequence>MTSAAVDAHGHTRAVRPLPSARILVSVLIILGSELAIIPLRQLDHARLGVLVAVLLFGALGVWCRCAIPALRPPVVVAIVALAQIPGLLARPLLSDDSYRYVWDGRVQLAGIDPYRYPPLSPALARLRDPLLFPPGSSVPLINRPWVHTIYPPIAELWFTLVAAVTPWRAGVLGLQLGSAVAVVITTVMIGRVLSATGSQPGWSLAYGACPATMVEAANGAHVDVLAALLLVIMGWALIGGRHRLAGIMLGLAGGVKLVPMLLLPVFVRRQPLRTATTSVVTLAAGYLPHLLAVGGLVLGYLPGYLNEEGFEDGRRRFALLILLPDRARLPVALMIAAACAVVAMVRSRRDPVLVTCCWLYGAAFLVATPAYPWYLLPFMVLVVLARRFEWLTLWPAAYFGYLHDHDAVLQTIGYGAALVTILIVAALRRSRGRPDWALTGGV</sequence>
<dbReference type="AlphaFoldDB" id="A0A917S6Y7"/>
<feature type="transmembrane region" description="Helical" evidence="1">
    <location>
        <begin position="46"/>
        <end position="68"/>
    </location>
</feature>
<protein>
    <recommendedName>
        <fullName evidence="4">DUF2029 domain-containing protein</fullName>
    </recommendedName>
</protein>
<reference evidence="2" key="1">
    <citation type="journal article" date="2014" name="Int. J. Syst. Evol. Microbiol.">
        <title>Complete genome sequence of Corynebacterium casei LMG S-19264T (=DSM 44701T), isolated from a smear-ripened cheese.</title>
        <authorList>
            <consortium name="US DOE Joint Genome Institute (JGI-PGF)"/>
            <person name="Walter F."/>
            <person name="Albersmeier A."/>
            <person name="Kalinowski J."/>
            <person name="Ruckert C."/>
        </authorList>
    </citation>
    <scope>NUCLEOTIDE SEQUENCE</scope>
    <source>
        <strain evidence="2">CGMCC 4.7306</strain>
    </source>
</reference>
<name>A0A917S6Y7_9ACTN</name>
<keyword evidence="1" id="KW-1133">Transmembrane helix</keyword>
<evidence type="ECO:0000256" key="1">
    <source>
        <dbReference type="SAM" id="Phobius"/>
    </source>
</evidence>
<feature type="transmembrane region" description="Helical" evidence="1">
    <location>
        <begin position="280"/>
        <end position="302"/>
    </location>
</feature>
<proteinExistence type="predicted"/>
<feature type="transmembrane region" description="Helical" evidence="1">
    <location>
        <begin position="353"/>
        <end position="375"/>
    </location>
</feature>
<reference evidence="2" key="2">
    <citation type="submission" date="2020-09" db="EMBL/GenBank/DDBJ databases">
        <authorList>
            <person name="Sun Q."/>
            <person name="Zhou Y."/>
        </authorList>
    </citation>
    <scope>NUCLEOTIDE SEQUENCE</scope>
    <source>
        <strain evidence="2">CGMCC 4.7306</strain>
    </source>
</reference>